<feature type="region of interest" description="Disordered" evidence="1">
    <location>
        <begin position="209"/>
        <end position="230"/>
    </location>
</feature>
<name>A0AAD1UBA4_EUPCR</name>
<dbReference type="PROSITE" id="PS50006">
    <property type="entry name" value="FHA_DOMAIN"/>
    <property type="match status" value="2"/>
</dbReference>
<evidence type="ECO:0000313" key="4">
    <source>
        <dbReference type="Proteomes" id="UP001295684"/>
    </source>
</evidence>
<evidence type="ECO:0000313" key="3">
    <source>
        <dbReference type="EMBL" id="CAI2363476.1"/>
    </source>
</evidence>
<organism evidence="3 4">
    <name type="scientific">Euplotes crassus</name>
    <dbReference type="NCBI Taxonomy" id="5936"/>
    <lineage>
        <taxon>Eukaryota</taxon>
        <taxon>Sar</taxon>
        <taxon>Alveolata</taxon>
        <taxon>Ciliophora</taxon>
        <taxon>Intramacronucleata</taxon>
        <taxon>Spirotrichea</taxon>
        <taxon>Hypotrichia</taxon>
        <taxon>Euplotida</taxon>
        <taxon>Euplotidae</taxon>
        <taxon>Moneuplotes</taxon>
    </lineage>
</organism>
<evidence type="ECO:0000256" key="1">
    <source>
        <dbReference type="SAM" id="MobiDB-lite"/>
    </source>
</evidence>
<dbReference type="SMART" id="SM00240">
    <property type="entry name" value="FHA"/>
    <property type="match status" value="2"/>
</dbReference>
<keyword evidence="4" id="KW-1185">Reference proteome</keyword>
<accession>A0AAD1UBA4</accession>
<dbReference type="InterPro" id="IPR008984">
    <property type="entry name" value="SMAD_FHA_dom_sf"/>
</dbReference>
<comment type="caution">
    <text evidence="3">The sequence shown here is derived from an EMBL/GenBank/DDBJ whole genome shotgun (WGS) entry which is preliminary data.</text>
</comment>
<feature type="domain" description="FHA" evidence="2">
    <location>
        <begin position="475"/>
        <end position="516"/>
    </location>
</feature>
<sequence length="577" mass="66602">MDVIGPIGSLITAGMELMNRYEHCKRNKKLFETYIQIIKLWEKELGKENLKQIIEETDEVQCIVDQCTTMIKQLKRKFISFKKKNMFSKFFKAKKINDDIDAFTNGMQNLMDILSFKINVKNSEKLNEVNDRLELISQQLGSLKIESSDTRMQLLAQTDGIQQVMQDFAIKVQSSTEAYRSLEYHCRYPGRGIRLKDAELDFQGEIEEEKKTGCSDSEKEVRLSDSGDSSDSLDSIFTIETFKFMTIRVVYSDDGNFEEDEYFKFEGRQCLHSDKTNSKKELNRKWDDEYTAVKFGRFRYSQTEENKILNDISFDSEVEDQDTGEISVGDKNVSKEHATILFDKGRYIIADLGSVNSTFIKVNKLVLREGIVFDLGKDNLFVVHCVLNPQCPETLHNYESDTLDPYNHFVDGRLIFEEFRNLNAQNYFGQSQNSSSKSGFGDLFGSLARIELRSLKNSSEIITIMQEEIAKKGSIVIGRGADADIIVQGDAEISRRHCSISLSEHGDWVLDSEGHDVFWSLRLESEWPEMRFDFEEVFGGMSYEEFKKYPRPASIPVVLRNLMQVRISDTLFELEFH</sequence>
<feature type="domain" description="FHA" evidence="2">
    <location>
        <begin position="293"/>
        <end position="365"/>
    </location>
</feature>
<protein>
    <recommendedName>
        <fullName evidence="2">FHA domain-containing protein</fullName>
    </recommendedName>
</protein>
<feature type="compositionally biased region" description="Basic and acidic residues" evidence="1">
    <location>
        <begin position="209"/>
        <end position="225"/>
    </location>
</feature>
<dbReference type="Proteomes" id="UP001295684">
    <property type="component" value="Unassembled WGS sequence"/>
</dbReference>
<dbReference type="AlphaFoldDB" id="A0AAD1UBA4"/>
<gene>
    <name evidence="3" type="ORF">ECRASSUSDP1_LOCUS4812</name>
</gene>
<reference evidence="3" key="1">
    <citation type="submission" date="2023-07" db="EMBL/GenBank/DDBJ databases">
        <authorList>
            <consortium name="AG Swart"/>
            <person name="Singh M."/>
            <person name="Singh A."/>
            <person name="Seah K."/>
            <person name="Emmerich C."/>
        </authorList>
    </citation>
    <scope>NUCLEOTIDE SEQUENCE</scope>
    <source>
        <strain evidence="3">DP1</strain>
    </source>
</reference>
<dbReference type="Gene3D" id="2.60.200.20">
    <property type="match status" value="2"/>
</dbReference>
<dbReference type="SUPFAM" id="SSF49879">
    <property type="entry name" value="SMAD/FHA domain"/>
    <property type="match status" value="2"/>
</dbReference>
<dbReference type="Pfam" id="PF00498">
    <property type="entry name" value="FHA"/>
    <property type="match status" value="2"/>
</dbReference>
<dbReference type="InterPro" id="IPR000253">
    <property type="entry name" value="FHA_dom"/>
</dbReference>
<dbReference type="EMBL" id="CAMPGE010004626">
    <property type="protein sequence ID" value="CAI2363476.1"/>
    <property type="molecule type" value="Genomic_DNA"/>
</dbReference>
<dbReference type="CDD" id="cd00060">
    <property type="entry name" value="FHA"/>
    <property type="match status" value="1"/>
</dbReference>
<proteinExistence type="predicted"/>
<evidence type="ECO:0000259" key="2">
    <source>
        <dbReference type="PROSITE" id="PS50006"/>
    </source>
</evidence>